<dbReference type="PANTHER" id="PTHR38101:SF1">
    <property type="entry name" value="UPF0307 PROTEIN YJGA"/>
    <property type="match status" value="1"/>
</dbReference>
<dbReference type="PATRIC" id="fig|155920.8.peg.778"/>
<evidence type="ECO:0000256" key="3">
    <source>
        <dbReference type="ARBA" id="ARBA00022730"/>
    </source>
</evidence>
<accession>A0A060H1X8</accession>
<proteinExistence type="inferred from homology"/>
<dbReference type="HAMAP" id="MF_00765">
    <property type="entry name" value="DarP"/>
    <property type="match status" value="1"/>
</dbReference>
<dbReference type="InterPro" id="IPR006839">
    <property type="entry name" value="DarP"/>
</dbReference>
<dbReference type="HOGENOM" id="CLU_106757_0_0_6"/>
<organism evidence="6 7">
    <name type="scientific">Xylella fastidiosa subsp. sandyi Ann-1</name>
    <dbReference type="NCBI Taxonomy" id="155920"/>
    <lineage>
        <taxon>Bacteria</taxon>
        <taxon>Pseudomonadati</taxon>
        <taxon>Pseudomonadota</taxon>
        <taxon>Gammaproteobacteria</taxon>
        <taxon>Lysobacterales</taxon>
        <taxon>Lysobacteraceae</taxon>
        <taxon>Xylella</taxon>
    </lineage>
</organism>
<keyword evidence="3 5" id="KW-0699">rRNA-binding</keyword>
<evidence type="ECO:0000256" key="5">
    <source>
        <dbReference type="HAMAP-Rule" id="MF_00765"/>
    </source>
</evidence>
<dbReference type="CDD" id="cd16331">
    <property type="entry name" value="YjgA-like"/>
    <property type="match status" value="1"/>
</dbReference>
<dbReference type="PANTHER" id="PTHR38101">
    <property type="entry name" value="UPF0307 PROTEIN YJGA"/>
    <property type="match status" value="1"/>
</dbReference>
<dbReference type="GO" id="GO:1902626">
    <property type="term" value="P:assembly of large subunit precursor of preribosome"/>
    <property type="evidence" value="ECO:0007669"/>
    <property type="project" value="UniProtKB-UniRule"/>
</dbReference>
<evidence type="ECO:0000256" key="2">
    <source>
        <dbReference type="ARBA" id="ARBA00022517"/>
    </source>
</evidence>
<dbReference type="EMBL" id="CP006696">
    <property type="protein sequence ID" value="AIC09543.1"/>
    <property type="molecule type" value="Genomic_DNA"/>
</dbReference>
<keyword evidence="4 5" id="KW-0694">RNA-binding</keyword>
<comment type="subcellular location">
    <subcellularLocation>
        <location evidence="5">Cytoplasm</location>
    </subcellularLocation>
    <text evidence="5">Associates with late stage pre-50S ribosomal subunits.</text>
</comment>
<dbReference type="GO" id="GO:0019843">
    <property type="term" value="F:rRNA binding"/>
    <property type="evidence" value="ECO:0007669"/>
    <property type="project" value="UniProtKB-UniRule"/>
</dbReference>
<comment type="function">
    <text evidence="5">Member of a network of 50S ribosomal subunit biogenesis factors which assembles along the 30S-50S interface, preventing incorrect 23S rRNA structures from forming. Promotes peptidyl transferase center (PTC) maturation.</text>
</comment>
<protein>
    <recommendedName>
        <fullName evidence="5">Dual-action ribosomal maturation protein DarP</fullName>
    </recommendedName>
    <alternativeName>
        <fullName evidence="5">Large ribosomal subunit assembly factor DarP</fullName>
    </alternativeName>
</protein>
<dbReference type="AlphaFoldDB" id="A0A060H1X8"/>
<evidence type="ECO:0000313" key="6">
    <source>
        <dbReference type="EMBL" id="AIC09543.1"/>
    </source>
</evidence>
<dbReference type="GO" id="GO:0005829">
    <property type="term" value="C:cytosol"/>
    <property type="evidence" value="ECO:0007669"/>
    <property type="project" value="TreeGrafter"/>
</dbReference>
<dbReference type="Gene3D" id="1.10.60.30">
    <property type="entry name" value="PSPTO4464-like domains"/>
    <property type="match status" value="2"/>
</dbReference>
<dbReference type="Proteomes" id="UP000027215">
    <property type="component" value="Chromosome"/>
</dbReference>
<keyword evidence="2 5" id="KW-0690">Ribosome biogenesis</keyword>
<dbReference type="PIRSF" id="PIRSF016183">
    <property type="entry name" value="UCP016183"/>
    <property type="match status" value="1"/>
</dbReference>
<dbReference type="KEGG" id="xfs:D934_03225"/>
<name>A0A060H1X8_XYLFS</name>
<gene>
    <name evidence="5" type="primary">darP</name>
    <name evidence="6" type="ORF">D934_03225</name>
</gene>
<dbReference type="InterPro" id="IPR023153">
    <property type="entry name" value="DarP_sf"/>
</dbReference>
<dbReference type="GO" id="GO:0043022">
    <property type="term" value="F:ribosome binding"/>
    <property type="evidence" value="ECO:0007669"/>
    <property type="project" value="UniProtKB-UniRule"/>
</dbReference>
<dbReference type="SUPFAM" id="SSF158710">
    <property type="entry name" value="PSPTO4464-like"/>
    <property type="match status" value="1"/>
</dbReference>
<dbReference type="NCBIfam" id="NF003593">
    <property type="entry name" value="PRK05255.1-1"/>
    <property type="match status" value="1"/>
</dbReference>
<reference evidence="6 7" key="1">
    <citation type="submission" date="2013-08" db="EMBL/GenBank/DDBJ databases">
        <authorList>
            <person name="Stouthamer R."/>
            <person name="Nunney L."/>
        </authorList>
    </citation>
    <scope>NUCLEOTIDE SEQUENCE [LARGE SCALE GENOMIC DNA]</scope>
    <source>
        <strain evidence="7">ann-1</strain>
    </source>
</reference>
<keyword evidence="1 5" id="KW-0963">Cytoplasm</keyword>
<sequence length="189" mass="21638">MWKNGAMRGCNKETGEFLGPSRSQQRRTALEVLVLSEKLAALTAAQLAKLPIPERLLPHITETKRITSHIARKRQLAFLAKQMRREDDTTLEAIREKLDASGIQAQREVATLHRTEQWRKRLLEEGDGALTELLNQYPQADCAKLRQLLRNSKTEQARNKAPQAFRELYQVLHGLIITQNSDNQHQTPQ</sequence>
<evidence type="ECO:0000256" key="1">
    <source>
        <dbReference type="ARBA" id="ARBA00022490"/>
    </source>
</evidence>
<evidence type="ECO:0000256" key="4">
    <source>
        <dbReference type="ARBA" id="ARBA00022884"/>
    </source>
</evidence>
<evidence type="ECO:0000313" key="7">
    <source>
        <dbReference type="Proteomes" id="UP000027215"/>
    </source>
</evidence>
<dbReference type="Pfam" id="PF04751">
    <property type="entry name" value="DarP"/>
    <property type="match status" value="1"/>
</dbReference>
<comment type="similarity">
    <text evidence="5">Belongs to the DarP family.</text>
</comment>